<evidence type="ECO:0000313" key="7">
    <source>
        <dbReference type="EMBL" id="KAG5441814.1"/>
    </source>
</evidence>
<sequence>STEEEVRLWFQTRLPNSSLFHVGSDNRGLSIHILNGWPHIWLQLPDTERQQPEGRMDRSNIAARNSWSPESGLASIIQLNLHVRPGRYESSRLDDNQWHELVLIRQNKQIRLFLDGYLAADRVLGSSDSNAPLLRTQTIVLGGPNALPVGSQILPVELGEQTPFVGNMLEAKFEADGLQLDILTHAKTGQHGFKVVSMTNKQSTHFSVGFAKQCQLSSEVNMRDRSVAFRGRHSEEAYLLLSLPPGTGDRHGDMSSSGSSLSSTKHWHTLTIHFDATDQQDALLFVLQSTIDLSQQMGNRKPYAVSQTTLWKGRGFLGAEFRNGSLVVVIEKDKKYTYAVDLGKPPLAKKSGRLRTPTHILSVSFLVFRSWNSSTSTEWPIVRAKLDIHPEWIYAGPKGDKLDLIYPDQVEELLTKYTTVQDPFWFGRHLFVGGLNFTETIQYGQYPNLHSVSGLRRGFVGCIVSIQFNQVNLDLRSAVEARHRFSDERVLQAGCAVRSGSKLPPSPCQTIDYQSLRQVKDQCKQATPTWIFNGRQLIRIEFPSIQRAPMELVGLSFRTPLRNTMLLYTHAEMFDVMTSTSVGIHSLQSSLSFGQVEGKHSGMNSTGLAISVLAGALQIKYTLDNFESVVTLPGIVSDDIWHTVQVERRGQILRIWLDGTQTSRSILLHRVDLPVGGIVIGRRYQSQYAPGVGKLTESVFDYVGQIRGFHFNGITFNGIKSSMPTAGLSSTVDGSRWIVEATSGITENESTATVQGVTFATEFLDSECYAKISFQRSEIIYPISFKFRPYSFDGIVLYHTDFKNTTALILKMTGGSLRAVVLAEKHRHEVNILNGVGLIGNWIQLTLVRLDKFVEVRIVQSPNGSPSVTSWKKLELPVNFRLDTHATHLIFGSVPREFRQADMESGEGFKGCIGDTKLWKDQPVDILQYEIKHATNKYGSGYCRTRIRPGCSIQSKIACLDTETKEVYGENSAEKRCWNDGRCLQKWKQTVCECTGTAFQGPGCEAIGTTVYFGRKQTNVTTASDKFISEIQQVNSVVVPGYIELQFFPWVHTVKWDQWVVGMQTNVRNESLQVNAEESRMTILRVFEEDQVGNALHLYLLRGRLHVSTGSPMSVLRPVSNLDDGLFHRIRGFRADTQFWLEVDGQLVNYTVQRSRQTFTSGKLTVFIGHSGIPHYNDHFKGYLSGITFNGLKLLDVAFDAGYRPDIRVIRYGRTDLVSNFQPVVAAHSPFFNNKKPQLSKTIPKFPPAASIFNSSWSYHHMIPRINGGEPFLNGRRSGPYSSQWKKTANPEEVAQYSVSRLRYKIGLWLLTGVVILGVILCCTVAYLIIRCQICDLRSPVLSTKAVYHEETPRTTSTTVTGQRTLSEPSSVNRERGQTDSMTTSVTAALLVNKPGFRQEVSNSQFS</sequence>
<dbReference type="EMBL" id="NIRI02000076">
    <property type="protein sequence ID" value="KAG5441814.1"/>
    <property type="molecule type" value="Genomic_DNA"/>
</dbReference>
<evidence type="ECO:0000259" key="6">
    <source>
        <dbReference type="PROSITE" id="PS50026"/>
    </source>
</evidence>
<reference evidence="7 8" key="2">
    <citation type="journal article" date="2021" name="Genomics">
        <title>High-quality reference genome for Clonorchis sinensis.</title>
        <authorList>
            <person name="Young N.D."/>
            <person name="Stroehlein A.J."/>
            <person name="Kinkar L."/>
            <person name="Wang T."/>
            <person name="Sohn W.M."/>
            <person name="Chang B.C.H."/>
            <person name="Kaur P."/>
            <person name="Weisz D."/>
            <person name="Dudchenko O."/>
            <person name="Aiden E.L."/>
            <person name="Korhonen P.K."/>
            <person name="Gasser R.B."/>
        </authorList>
    </citation>
    <scope>NUCLEOTIDE SEQUENCE [LARGE SCALE GENOMIC DNA]</scope>
    <source>
        <strain evidence="7">Cs-k2</strain>
    </source>
</reference>
<dbReference type="InterPro" id="IPR000742">
    <property type="entry name" value="EGF"/>
</dbReference>
<dbReference type="PROSITE" id="PS50026">
    <property type="entry name" value="EGF_3"/>
    <property type="match status" value="1"/>
</dbReference>
<organism evidence="7 8">
    <name type="scientific">Clonorchis sinensis</name>
    <name type="common">Chinese liver fluke</name>
    <dbReference type="NCBI Taxonomy" id="79923"/>
    <lineage>
        <taxon>Eukaryota</taxon>
        <taxon>Metazoa</taxon>
        <taxon>Spiralia</taxon>
        <taxon>Lophotrochozoa</taxon>
        <taxon>Platyhelminthes</taxon>
        <taxon>Trematoda</taxon>
        <taxon>Digenea</taxon>
        <taxon>Opisthorchiida</taxon>
        <taxon>Opisthorchiata</taxon>
        <taxon>Opisthorchiidae</taxon>
        <taxon>Clonorchis</taxon>
    </lineage>
</organism>
<feature type="compositionally biased region" description="Low complexity" evidence="3">
    <location>
        <begin position="1354"/>
        <end position="1365"/>
    </location>
</feature>
<feature type="non-terminal residue" evidence="7">
    <location>
        <position position="1"/>
    </location>
</feature>
<dbReference type="SMART" id="SM00282">
    <property type="entry name" value="LamG"/>
    <property type="match status" value="4"/>
</dbReference>
<evidence type="ECO:0000256" key="4">
    <source>
        <dbReference type="SAM" id="Phobius"/>
    </source>
</evidence>
<dbReference type="PANTHER" id="PTHR15036">
    <property type="entry name" value="PIKACHURIN-LIKE PROTEIN"/>
    <property type="match status" value="1"/>
</dbReference>
<evidence type="ECO:0000259" key="5">
    <source>
        <dbReference type="PROSITE" id="PS50025"/>
    </source>
</evidence>
<keyword evidence="4" id="KW-1133">Transmembrane helix</keyword>
<dbReference type="InterPro" id="IPR013320">
    <property type="entry name" value="ConA-like_dom_sf"/>
</dbReference>
<evidence type="ECO:0000256" key="3">
    <source>
        <dbReference type="SAM" id="MobiDB-lite"/>
    </source>
</evidence>
<dbReference type="CDD" id="cd00110">
    <property type="entry name" value="LamG"/>
    <property type="match status" value="4"/>
</dbReference>
<keyword evidence="1" id="KW-1015">Disulfide bond</keyword>
<feature type="region of interest" description="Disordered" evidence="3">
    <location>
        <begin position="1349"/>
        <end position="1382"/>
    </location>
</feature>
<keyword evidence="2" id="KW-0245">EGF-like domain</keyword>
<proteinExistence type="predicted"/>
<comment type="caution">
    <text evidence="7">The sequence shown here is derived from an EMBL/GenBank/DDBJ whole genome shotgun (WGS) entry which is preliminary data.</text>
</comment>
<keyword evidence="8" id="KW-1185">Reference proteome</keyword>
<dbReference type="Pfam" id="PF02210">
    <property type="entry name" value="Laminin_G_2"/>
    <property type="match status" value="3"/>
</dbReference>
<dbReference type="InterPro" id="IPR001791">
    <property type="entry name" value="Laminin_G"/>
</dbReference>
<dbReference type="InterPro" id="IPR050372">
    <property type="entry name" value="Neurexin-related_CASP"/>
</dbReference>
<protein>
    <submittedName>
        <fullName evidence="7">Neurexin-1</fullName>
    </submittedName>
</protein>
<dbReference type="Proteomes" id="UP000286415">
    <property type="component" value="Unassembled WGS sequence"/>
</dbReference>
<keyword evidence="4" id="KW-0812">Transmembrane</keyword>
<evidence type="ECO:0000313" key="8">
    <source>
        <dbReference type="Proteomes" id="UP000286415"/>
    </source>
</evidence>
<feature type="domain" description="Laminin G" evidence="5">
    <location>
        <begin position="761"/>
        <end position="943"/>
    </location>
</feature>
<dbReference type="Gene3D" id="2.60.120.200">
    <property type="match status" value="5"/>
</dbReference>
<dbReference type="PROSITE" id="PS50025">
    <property type="entry name" value="LAM_G_DOMAIN"/>
    <property type="match status" value="2"/>
</dbReference>
<dbReference type="OrthoDB" id="6270412at2759"/>
<evidence type="ECO:0000256" key="1">
    <source>
        <dbReference type="ARBA" id="ARBA00023157"/>
    </source>
</evidence>
<keyword evidence="4" id="KW-0472">Membrane</keyword>
<feature type="domain" description="EGF-like" evidence="6">
    <location>
        <begin position="969"/>
        <end position="1005"/>
    </location>
</feature>
<evidence type="ECO:0000256" key="2">
    <source>
        <dbReference type="PROSITE-ProRule" id="PRU00076"/>
    </source>
</evidence>
<feature type="domain" description="Laminin G" evidence="5">
    <location>
        <begin position="1"/>
        <end position="214"/>
    </location>
</feature>
<dbReference type="SUPFAM" id="SSF49899">
    <property type="entry name" value="Concanavalin A-like lectins/glucanases"/>
    <property type="match status" value="4"/>
</dbReference>
<dbReference type="Gene3D" id="2.10.25.10">
    <property type="entry name" value="Laminin"/>
    <property type="match status" value="1"/>
</dbReference>
<name>A0A8T1LXG7_CLOSI</name>
<dbReference type="GO" id="GO:0016020">
    <property type="term" value="C:membrane"/>
    <property type="evidence" value="ECO:0007669"/>
    <property type="project" value="UniProtKB-SubCell"/>
</dbReference>
<reference evidence="7 8" key="1">
    <citation type="journal article" date="2018" name="Biotechnol. Adv.">
        <title>Improved genomic resources and new bioinformatic workflow for the carcinogenic parasite Clonorchis sinensis: Biotechnological implications.</title>
        <authorList>
            <person name="Wang D."/>
            <person name="Korhonen P.K."/>
            <person name="Gasser R.B."/>
            <person name="Young N.D."/>
        </authorList>
    </citation>
    <scope>NUCLEOTIDE SEQUENCE [LARGE SCALE GENOMIC DNA]</scope>
    <source>
        <strain evidence="7">Cs-k2</strain>
    </source>
</reference>
<comment type="caution">
    <text evidence="2">Lacks conserved residue(s) required for the propagation of feature annotation.</text>
</comment>
<feature type="transmembrane region" description="Helical" evidence="4">
    <location>
        <begin position="1306"/>
        <end position="1330"/>
    </location>
</feature>
<accession>A0A8T1LXG7</accession>
<gene>
    <name evidence="7" type="ORF">CSKR_113304</name>
</gene>
<dbReference type="PANTHER" id="PTHR15036:SF85">
    <property type="entry name" value="SP2353, ISOFORM A"/>
    <property type="match status" value="1"/>
</dbReference>